<evidence type="ECO:0000256" key="2">
    <source>
        <dbReference type="SAM" id="MobiDB-lite"/>
    </source>
</evidence>
<feature type="region of interest" description="Disordered" evidence="2">
    <location>
        <begin position="823"/>
        <end position="865"/>
    </location>
</feature>
<feature type="region of interest" description="Disordered" evidence="2">
    <location>
        <begin position="1440"/>
        <end position="1478"/>
    </location>
</feature>
<dbReference type="STRING" id="6689.A0A3R7PE51"/>
<evidence type="ECO:0000313" key="5">
    <source>
        <dbReference type="Proteomes" id="UP000283509"/>
    </source>
</evidence>
<dbReference type="SMART" id="SM00382">
    <property type="entry name" value="AAA"/>
    <property type="match status" value="2"/>
</dbReference>
<comment type="caution">
    <text evidence="4">The sequence shown here is derived from an EMBL/GenBank/DDBJ whole genome shotgun (WGS) entry which is preliminary data.</text>
</comment>
<dbReference type="GO" id="GO:0097729">
    <property type="term" value="C:9+2 motile cilium"/>
    <property type="evidence" value="ECO:0007669"/>
    <property type="project" value="TreeGrafter"/>
</dbReference>
<name>A0A3R7PE51_PENVA</name>
<accession>A0A3R7PE51</accession>
<feature type="domain" description="AAA+ ATPase" evidence="3">
    <location>
        <begin position="1646"/>
        <end position="1838"/>
    </location>
</feature>
<dbReference type="GO" id="GO:0051959">
    <property type="term" value="F:dynein light intermediate chain binding"/>
    <property type="evidence" value="ECO:0007669"/>
    <property type="project" value="InterPro"/>
</dbReference>
<dbReference type="InterPro" id="IPR026983">
    <property type="entry name" value="DHC"/>
</dbReference>
<protein>
    <submittedName>
        <fullName evidence="4">Putative dynein heavy chain 10, axonemal</fullName>
    </submittedName>
</protein>
<dbReference type="Gene3D" id="1.20.140.100">
    <property type="entry name" value="Dynein heavy chain, N-terminal domain 2"/>
    <property type="match status" value="1"/>
</dbReference>
<feature type="compositionally biased region" description="Polar residues" evidence="2">
    <location>
        <begin position="1285"/>
        <end position="1294"/>
    </location>
</feature>
<dbReference type="Gene3D" id="1.20.58.1120">
    <property type="match status" value="1"/>
</dbReference>
<dbReference type="SUPFAM" id="SSF52540">
    <property type="entry name" value="P-loop containing nucleoside triphosphate hydrolases"/>
    <property type="match status" value="1"/>
</dbReference>
<dbReference type="Gene3D" id="3.20.180.20">
    <property type="entry name" value="Dynein heavy chain, N-terminal domain 2"/>
    <property type="match status" value="1"/>
</dbReference>
<feature type="coiled-coil region" evidence="1">
    <location>
        <begin position="2198"/>
        <end position="2298"/>
    </location>
</feature>
<dbReference type="Proteomes" id="UP000283509">
    <property type="component" value="Unassembled WGS sequence"/>
</dbReference>
<dbReference type="PANTHER" id="PTHR10676:SF401">
    <property type="entry name" value="DYNEIN HEAVY CHAIN LINKER DOMAIN-CONTAINING PROTEIN"/>
    <property type="match status" value="1"/>
</dbReference>
<proteinExistence type="predicted"/>
<dbReference type="InterPro" id="IPR027417">
    <property type="entry name" value="P-loop_NTPase"/>
</dbReference>
<dbReference type="GO" id="GO:0008569">
    <property type="term" value="F:minus-end-directed microtubule motor activity"/>
    <property type="evidence" value="ECO:0007669"/>
    <property type="project" value="TreeGrafter"/>
</dbReference>
<feature type="compositionally biased region" description="Polar residues" evidence="2">
    <location>
        <begin position="845"/>
        <end position="860"/>
    </location>
</feature>
<reference evidence="4 5" key="1">
    <citation type="submission" date="2018-04" db="EMBL/GenBank/DDBJ databases">
        <authorList>
            <person name="Zhang X."/>
            <person name="Yuan J."/>
            <person name="Li F."/>
            <person name="Xiang J."/>
        </authorList>
    </citation>
    <scope>NUCLEOTIDE SEQUENCE [LARGE SCALE GENOMIC DNA]</scope>
    <source>
        <tissue evidence="4">Muscle</tissue>
    </source>
</reference>
<dbReference type="Gene3D" id="3.40.50.300">
    <property type="entry name" value="P-loop containing nucleotide triphosphate hydrolases"/>
    <property type="match status" value="3"/>
</dbReference>
<dbReference type="GO" id="GO:0005524">
    <property type="term" value="F:ATP binding"/>
    <property type="evidence" value="ECO:0007669"/>
    <property type="project" value="InterPro"/>
</dbReference>
<dbReference type="EMBL" id="QCYY01002735">
    <property type="protein sequence ID" value="ROT67977.1"/>
    <property type="molecule type" value="Genomic_DNA"/>
</dbReference>
<keyword evidence="5" id="KW-1185">Reference proteome</keyword>
<feature type="region of interest" description="Disordered" evidence="2">
    <location>
        <begin position="2163"/>
        <end position="2182"/>
    </location>
</feature>
<dbReference type="OrthoDB" id="6376344at2759"/>
<dbReference type="InterPro" id="IPR042222">
    <property type="entry name" value="Dynein_2_N"/>
</dbReference>
<feature type="domain" description="AAA+ ATPase" evidence="3">
    <location>
        <begin position="1247"/>
        <end position="1412"/>
    </location>
</feature>
<dbReference type="InterPro" id="IPR042228">
    <property type="entry name" value="Dynein_linker_3"/>
</dbReference>
<dbReference type="Pfam" id="PF12775">
    <property type="entry name" value="AAA_7"/>
    <property type="match status" value="1"/>
</dbReference>
<feature type="non-terminal residue" evidence="4">
    <location>
        <position position="2322"/>
    </location>
</feature>
<dbReference type="Gene3D" id="1.20.920.20">
    <property type="match status" value="1"/>
</dbReference>
<feature type="compositionally biased region" description="Low complexity" evidence="2">
    <location>
        <begin position="1452"/>
        <end position="1467"/>
    </location>
</feature>
<dbReference type="Pfam" id="PF12774">
    <property type="entry name" value="AAA_6"/>
    <property type="match status" value="1"/>
</dbReference>
<keyword evidence="1" id="KW-0175">Coiled coil</keyword>
<evidence type="ECO:0000259" key="3">
    <source>
        <dbReference type="SMART" id="SM00382"/>
    </source>
</evidence>
<reference evidence="4 5" key="2">
    <citation type="submission" date="2019-01" db="EMBL/GenBank/DDBJ databases">
        <title>The decoding of complex shrimp genome reveals the adaptation for benthos swimmer, frequently molting mechanism and breeding impact on genome.</title>
        <authorList>
            <person name="Sun Y."/>
            <person name="Gao Y."/>
            <person name="Yu Y."/>
        </authorList>
    </citation>
    <scope>NUCLEOTIDE SEQUENCE [LARGE SCALE GENOMIC DNA]</scope>
    <source>
        <tissue evidence="4">Muscle</tissue>
    </source>
</reference>
<dbReference type="InterPro" id="IPR003593">
    <property type="entry name" value="AAA+_ATPase"/>
</dbReference>
<gene>
    <name evidence="4" type="ORF">C7M84_013924</name>
</gene>
<dbReference type="PANTHER" id="PTHR10676">
    <property type="entry name" value="DYNEIN HEAVY CHAIN FAMILY PROTEIN"/>
    <property type="match status" value="1"/>
</dbReference>
<dbReference type="SMR" id="A0A3R7PE51"/>
<dbReference type="GO" id="GO:0030286">
    <property type="term" value="C:dynein complex"/>
    <property type="evidence" value="ECO:0007669"/>
    <property type="project" value="InterPro"/>
</dbReference>
<dbReference type="InterPro" id="IPR013602">
    <property type="entry name" value="Dynein_heavy_linker"/>
</dbReference>
<dbReference type="GO" id="GO:0045505">
    <property type="term" value="F:dynein intermediate chain binding"/>
    <property type="evidence" value="ECO:0007669"/>
    <property type="project" value="InterPro"/>
</dbReference>
<sequence>MWACLSWLPPRSRVSRGRLFPPVFLASSLVPAVVAVVRWVGACGQPHPPRVLLHFLEVSTDPRLHDAIDSIQSTFASVIKELDKELQGWYSYEHVWRRDKSSTVTRFCARGPSVKQYDDKLRFYTHLASELSQAPQQVTHGCVSLDVRKLVGQVVGHTSEWVKLLGTGLMKEAKSRLQHVLHKVTTVNKDLQTAPEDLVALTVVMRAVGRVSQDHAHLHTALLDVRQMFHTLQVYGIVVPREDHEQLEETSARLDVLHHTATSVQKNIEPVQKFFLANTQKKVADFSAVVQTFCERFESQGPGAVGEDLDKGVALLKEYTEEVSQLLDERRVLDEEEDVFDLAATQYPGLDSAIHVMDQMRDVFNVYKQLRTIETTWRTMRWATAKLDELKTQVEEVREALLACSGAQETEVGRSLLQRLSDHTTSLEVTAALRQPAVQPRHWQHLVTVAGCAGGWASASGLGGVSVWDVLELRLSRHPLLVASTVAAAVRESLLSNQMREITRFWQRARLCVLTTTSVWRVEGLEDQLATLQHHNLALKTLRATKYCKPFEEEARRLAKTLVAVGDLLEVWQAAQADISLLLSAAVSSLIEGSSNLRVKHRQLLERTERRSFVLELAANPSYVEEVSGLHVLARRLIAELADALARPRRQCPRLYFLTDLEVMALMAQPSPDALDSVIAKLFNHVAAVRHADDAVTGLVSAEGEQLSLPEPVALVEDVKRGGEAGVNVGVGVQQVVEASREAMKSAVHKAIEELGKETKLQRAMLQETPTAATTVAWRVWWAASVDLALHARAKGDRQAVRQTLSVITDDIAVVLAAMGRGHAASQEHDGPKDEQEEEAMPLSSARTPASVCSQGTSRKGSLPPLPPPRILPLLMATLHARDVVATLVRNNTSTSRSFTWLAQPRYTWQPQHELLQLRAAHRALDYGYEYSGCGPADYVLTPPTERCLLALFTAVAAHSPPLLLGTTPTTTTMGTNCVLYDTLITSFTLSSLTSSASLTALLTGSVVGGSWLVLRACTEASPSLLATLASTLLLMHRARTHDTATPVIPIAGQESAVHPGVAVILCGSEASIQARGKAPALPHSLDTLCRPIRVSAPPPRTLVFAWLLAHDVPKAQEASEAVAEVTRQVLESFPGLARPGLRLHQRVTKEVVCDGRPPRRSPLAARGRHRRLQVMLPRLPIASRPNVASVLDLLSPVPVATPPSPSSIDEDFHGKTQAEKILQKMGLRIFSQQAEAAEGVARGAREWGCVVVRGPPRSGKTTVITVAGRLLQHALADRGAPVSTRRSQPPSGSNRDDASVSDTADGLDIEVLHANRQLPDRQVYTIRPQSYDQTTLLGSSSQDGLLPRLLERLTAAQSHSVVILEGPGAADCLLRLHDLPGTLLLESLKAVRIGHNITFVVEAREDEPLPAWVLGRSCVVQLDPAVLSAASILPVPALTPPPPLSDRHSHSSATPRSSSKPSTPRPVDSARSQADESEATPAMLMEYLVHRLLQPVLDVAAGQFGFRLAAVDLIRQIEELLGGSLTSLGAGEELTAGEVARVVEALVQGTRAQLDVSLLPELLLALKAALKQVTADGILQGGCMDVVQSLASYGGPVVDCCWDAASSVWSPWTPAPPVEEGADAHVRPTLEISRLQWFFQRVMKSGLPLAVAGPPSSGKSTTVMAVLASLGGWTPVIVRVTPTTTPEDLEEMVFSRVTRTSYDTLAPDSPVVLCFDDLGCLPVGGRTESYVRALAFHGGVYTRGERVRWTELVDVYIVGVCTRQGNQAEGGLDLSGWVVYNMGLDESSCSSAVSAALTPIAALQSQITEAVTTTTETLAKRVTKLPGLNEEPFGPANAQAILWHVAAFLADLFRNPSSLASSSSTGMFVLRAWLHMIAVRVYHPIHSVRMRERVWSEIQACVNEGCGAVLGEAPPELPLSLWPPSVDPHDPSNPEFAAEEEVAASISRTLESKSTDGAAHGHRGVAVGVALVVDVLHALLHARTANATPFLLLIGPPSKDKDIVVNLAVSYLGIELTTVAAAEGALAALRESEGSEQGEGGKEASSLRLVYIPASLLRGREVLDAVLRLTSGPLLNVKNKKVVLVAGSREEVWPLQKDLATVARHGRVVCLPAHTAAHHEAFLTKLLQEKEALKGENESTCSQVAEFMAYVHKSYCDTPAGGTLSGAPPRSSKGFSQPQKQQLPSVVAMEDLVTTFVKRLKDRKEHMQKKLRDLRTAVGRVGELEGHVTSLKTTNTCLETTLEEAAAEIAKIKENLEDRESNIETHEKGVAELRAEAARVERAAQELNGEVEEYVTETKAPLVEITNSLAELDILRIRKLL</sequence>
<dbReference type="GO" id="GO:0060294">
    <property type="term" value="P:cilium movement involved in cell motility"/>
    <property type="evidence" value="ECO:0007669"/>
    <property type="project" value="TreeGrafter"/>
</dbReference>
<evidence type="ECO:0000256" key="1">
    <source>
        <dbReference type="SAM" id="Coils"/>
    </source>
</evidence>
<organism evidence="4 5">
    <name type="scientific">Penaeus vannamei</name>
    <name type="common">Whiteleg shrimp</name>
    <name type="synonym">Litopenaeus vannamei</name>
    <dbReference type="NCBI Taxonomy" id="6689"/>
    <lineage>
        <taxon>Eukaryota</taxon>
        <taxon>Metazoa</taxon>
        <taxon>Ecdysozoa</taxon>
        <taxon>Arthropoda</taxon>
        <taxon>Crustacea</taxon>
        <taxon>Multicrustacea</taxon>
        <taxon>Malacostraca</taxon>
        <taxon>Eumalacostraca</taxon>
        <taxon>Eucarida</taxon>
        <taxon>Decapoda</taxon>
        <taxon>Dendrobranchiata</taxon>
        <taxon>Penaeoidea</taxon>
        <taxon>Penaeidae</taxon>
        <taxon>Penaeus</taxon>
    </lineage>
</organism>
<feature type="region of interest" description="Disordered" evidence="2">
    <location>
        <begin position="1278"/>
        <end position="1303"/>
    </location>
</feature>
<dbReference type="InterPro" id="IPR035699">
    <property type="entry name" value="AAA_6"/>
</dbReference>
<dbReference type="Pfam" id="PF08393">
    <property type="entry name" value="DHC_N2"/>
    <property type="match status" value="1"/>
</dbReference>
<evidence type="ECO:0000313" key="4">
    <source>
        <dbReference type="EMBL" id="ROT67977.1"/>
    </source>
</evidence>